<evidence type="ECO:0000313" key="5">
    <source>
        <dbReference type="Proteomes" id="UP000279089"/>
    </source>
</evidence>
<keyword evidence="5" id="KW-1185">Reference proteome</keyword>
<dbReference type="PANTHER" id="PTHR30308:SF2">
    <property type="entry name" value="SSRA-BINDING PROTEIN"/>
    <property type="match status" value="1"/>
</dbReference>
<gene>
    <name evidence="3 4" type="primary">smpB</name>
    <name evidence="4" type="ORF">EG028_00120</name>
</gene>
<reference evidence="5" key="1">
    <citation type="submission" date="2018-11" db="EMBL/GenBank/DDBJ databases">
        <title>Chitinophaga lutea sp.nov., isolate from arsenic contaminated soil.</title>
        <authorList>
            <person name="Zong Y."/>
        </authorList>
    </citation>
    <scope>NUCLEOTIDE SEQUENCE [LARGE SCALE GENOMIC DNA]</scope>
    <source>
        <strain evidence="5">YLT18</strain>
    </source>
</reference>
<dbReference type="NCBIfam" id="TIGR00086">
    <property type="entry name" value="smpB"/>
    <property type="match status" value="1"/>
</dbReference>
<dbReference type="InterPro" id="IPR023620">
    <property type="entry name" value="SmpB"/>
</dbReference>
<comment type="similarity">
    <text evidence="3">Belongs to the SmpB family.</text>
</comment>
<dbReference type="Pfam" id="PF01668">
    <property type="entry name" value="SmpB"/>
    <property type="match status" value="1"/>
</dbReference>
<dbReference type="InterPro" id="IPR020081">
    <property type="entry name" value="SsrA-bd_prot_CS"/>
</dbReference>
<sequence length="146" mass="17198">MAELKNRSAYFEFAIEDKYIAGLVLTGTEIKSIREGRVSFNDSFCYFSKGELYVKSLHIAEYSHGTYANHDPMRERKLLLQKKELKKMEKRMQERGYTIVPLRIFMTEKGIAKMEIGLGKGKKLHDKRDSIKAREVDRELRRNYKI</sequence>
<dbReference type="RefSeq" id="WP_120514023.1">
    <property type="nucleotide sequence ID" value="NZ_QXZY01000001.1"/>
</dbReference>
<dbReference type="InterPro" id="IPR000037">
    <property type="entry name" value="SsrA-bd_prot"/>
</dbReference>
<keyword evidence="1 3" id="KW-0963">Cytoplasm</keyword>
<dbReference type="PROSITE" id="PS01317">
    <property type="entry name" value="SSRP"/>
    <property type="match status" value="1"/>
</dbReference>
<evidence type="ECO:0000313" key="4">
    <source>
        <dbReference type="EMBL" id="RPD42740.1"/>
    </source>
</evidence>
<proteinExistence type="inferred from homology"/>
<comment type="subcellular location">
    <subcellularLocation>
        <location evidence="3">Cytoplasm</location>
    </subcellularLocation>
    <text evidence="3">The tmRNA-SmpB complex associates with stalled 70S ribosomes.</text>
</comment>
<protein>
    <recommendedName>
        <fullName evidence="3">SsrA-binding protein</fullName>
    </recommendedName>
    <alternativeName>
        <fullName evidence="3">Small protein B</fullName>
    </alternativeName>
</protein>
<dbReference type="OrthoDB" id="9805462at2"/>
<dbReference type="GO" id="GO:0070929">
    <property type="term" value="P:trans-translation"/>
    <property type="evidence" value="ECO:0007669"/>
    <property type="project" value="UniProtKB-UniRule"/>
</dbReference>
<accession>A0A3N4MRI7</accession>
<dbReference type="EMBL" id="RMBX01000001">
    <property type="protein sequence ID" value="RPD42740.1"/>
    <property type="molecule type" value="Genomic_DNA"/>
</dbReference>
<comment type="caution">
    <text evidence="4">The sequence shown here is derived from an EMBL/GenBank/DDBJ whole genome shotgun (WGS) entry which is preliminary data.</text>
</comment>
<name>A0A3N4MRI7_9BACT</name>
<dbReference type="SUPFAM" id="SSF74982">
    <property type="entry name" value="Small protein B (SmpB)"/>
    <property type="match status" value="1"/>
</dbReference>
<dbReference type="Proteomes" id="UP000279089">
    <property type="component" value="Unassembled WGS sequence"/>
</dbReference>
<keyword evidence="2 3" id="KW-0694">RNA-binding</keyword>
<dbReference type="GO" id="GO:0005829">
    <property type="term" value="C:cytosol"/>
    <property type="evidence" value="ECO:0007669"/>
    <property type="project" value="TreeGrafter"/>
</dbReference>
<dbReference type="CDD" id="cd09294">
    <property type="entry name" value="SmpB"/>
    <property type="match status" value="1"/>
</dbReference>
<evidence type="ECO:0000256" key="1">
    <source>
        <dbReference type="ARBA" id="ARBA00022490"/>
    </source>
</evidence>
<dbReference type="PANTHER" id="PTHR30308">
    <property type="entry name" value="TMRNA-BINDING COMPONENT OF TRANS-TRANSLATION TAGGING COMPLEX"/>
    <property type="match status" value="1"/>
</dbReference>
<dbReference type="HAMAP" id="MF_00023">
    <property type="entry name" value="SmpB"/>
    <property type="match status" value="1"/>
</dbReference>
<dbReference type="AlphaFoldDB" id="A0A3N4MRI7"/>
<organism evidence="4 5">
    <name type="scientific">Chitinophaga barathri</name>
    <dbReference type="NCBI Taxonomy" id="1647451"/>
    <lineage>
        <taxon>Bacteria</taxon>
        <taxon>Pseudomonadati</taxon>
        <taxon>Bacteroidota</taxon>
        <taxon>Chitinophagia</taxon>
        <taxon>Chitinophagales</taxon>
        <taxon>Chitinophagaceae</taxon>
        <taxon>Chitinophaga</taxon>
    </lineage>
</organism>
<dbReference type="Gene3D" id="2.40.280.10">
    <property type="match status" value="1"/>
</dbReference>
<dbReference type="GO" id="GO:0003723">
    <property type="term" value="F:RNA binding"/>
    <property type="evidence" value="ECO:0007669"/>
    <property type="project" value="UniProtKB-UniRule"/>
</dbReference>
<comment type="function">
    <text evidence="3">Required for rescue of stalled ribosomes mediated by trans-translation. Binds to transfer-messenger RNA (tmRNA), required for stable association of tmRNA with ribosomes. tmRNA and SmpB together mimic tRNA shape, replacing the anticodon stem-loop with SmpB. tmRNA is encoded by the ssrA gene; the 2 termini fold to resemble tRNA(Ala) and it encodes a 'tag peptide', a short internal open reading frame. During trans-translation Ala-aminoacylated tmRNA acts like a tRNA, entering the A-site of stalled ribosomes, displacing the stalled mRNA. The ribosome then switches to translate the ORF on the tmRNA; the nascent peptide is terminated with the 'tag peptide' encoded by the tmRNA and targeted for degradation. The ribosome is freed to recommence translation, which seems to be the essential function of trans-translation.</text>
</comment>
<dbReference type="GO" id="GO:0070930">
    <property type="term" value="P:trans-translation-dependent protein tagging"/>
    <property type="evidence" value="ECO:0007669"/>
    <property type="project" value="TreeGrafter"/>
</dbReference>
<evidence type="ECO:0000256" key="2">
    <source>
        <dbReference type="ARBA" id="ARBA00022884"/>
    </source>
</evidence>
<dbReference type="NCBIfam" id="NF003843">
    <property type="entry name" value="PRK05422.1"/>
    <property type="match status" value="1"/>
</dbReference>
<evidence type="ECO:0000256" key="3">
    <source>
        <dbReference type="HAMAP-Rule" id="MF_00023"/>
    </source>
</evidence>